<evidence type="ECO:0000256" key="3">
    <source>
        <dbReference type="ARBA" id="ARBA00023163"/>
    </source>
</evidence>
<reference evidence="5 6" key="1">
    <citation type="submission" date="2019-07" db="EMBL/GenBank/DDBJ databases">
        <title>Microlunatus dokdonensis sp. nov. isolated from the rhizospheric soil of the wild plant Elymus tsukushiensis.</title>
        <authorList>
            <person name="Ghim S.-Y."/>
            <person name="Hwang Y.-J."/>
            <person name="Son J.-S."/>
            <person name="Shin J.-H."/>
        </authorList>
    </citation>
    <scope>NUCLEOTIDE SEQUENCE [LARGE SCALE GENOMIC DNA]</scope>
    <source>
        <strain evidence="5 6">KUDC0627</strain>
    </source>
</reference>
<dbReference type="InterPro" id="IPR001845">
    <property type="entry name" value="HTH_ArsR_DNA-bd_dom"/>
</dbReference>
<proteinExistence type="predicted"/>
<feature type="domain" description="HTH arsR-type" evidence="4">
    <location>
        <begin position="2"/>
        <end position="98"/>
    </location>
</feature>
<evidence type="ECO:0000313" key="6">
    <source>
        <dbReference type="Proteomes" id="UP000319263"/>
    </source>
</evidence>
<dbReference type="SMART" id="SM00418">
    <property type="entry name" value="HTH_ARSR"/>
    <property type="match status" value="1"/>
</dbReference>
<keyword evidence="6" id="KW-1185">Reference proteome</keyword>
<name>A0A516PWA8_9ACTN</name>
<dbReference type="SUPFAM" id="SSF46785">
    <property type="entry name" value="Winged helix' DNA-binding domain"/>
    <property type="match status" value="1"/>
</dbReference>
<evidence type="ECO:0000256" key="2">
    <source>
        <dbReference type="ARBA" id="ARBA00023125"/>
    </source>
</evidence>
<dbReference type="Pfam" id="PF12840">
    <property type="entry name" value="HTH_20"/>
    <property type="match status" value="1"/>
</dbReference>
<dbReference type="InterPro" id="IPR011991">
    <property type="entry name" value="ArsR-like_HTH"/>
</dbReference>
<dbReference type="InterPro" id="IPR036388">
    <property type="entry name" value="WH-like_DNA-bd_sf"/>
</dbReference>
<dbReference type="PANTHER" id="PTHR33154">
    <property type="entry name" value="TRANSCRIPTIONAL REGULATOR, ARSR FAMILY"/>
    <property type="match status" value="1"/>
</dbReference>
<protein>
    <submittedName>
        <fullName evidence="5">Helix-turn-helix transcriptional regulator</fullName>
    </submittedName>
</protein>
<sequence length="117" mass="12944">MNDAAGSENRQDPFRVLADPTRRRMLDLLAERGSLAVGELAAEFPDLVTSGISKHLMALRAAGLVIAEKHGRHQLYRIDGDGFRRAFGSWVARYQTYWTASLGRLQALAEDDDKGAD</sequence>
<dbReference type="Proteomes" id="UP000319263">
    <property type="component" value="Chromosome"/>
</dbReference>
<dbReference type="RefSeq" id="WP_143985222.1">
    <property type="nucleotide sequence ID" value="NZ_CP041692.1"/>
</dbReference>
<accession>A0A516PWA8</accession>
<keyword evidence="1" id="KW-0805">Transcription regulation</keyword>
<evidence type="ECO:0000313" key="5">
    <source>
        <dbReference type="EMBL" id="QDP95241.1"/>
    </source>
</evidence>
<organism evidence="5 6">
    <name type="scientific">Microlunatus elymi</name>
    <dbReference type="NCBI Taxonomy" id="2596828"/>
    <lineage>
        <taxon>Bacteria</taxon>
        <taxon>Bacillati</taxon>
        <taxon>Actinomycetota</taxon>
        <taxon>Actinomycetes</taxon>
        <taxon>Propionibacteriales</taxon>
        <taxon>Propionibacteriaceae</taxon>
        <taxon>Microlunatus</taxon>
    </lineage>
</organism>
<dbReference type="GO" id="GO:0003700">
    <property type="term" value="F:DNA-binding transcription factor activity"/>
    <property type="evidence" value="ECO:0007669"/>
    <property type="project" value="InterPro"/>
</dbReference>
<keyword evidence="3" id="KW-0804">Transcription</keyword>
<evidence type="ECO:0000256" key="1">
    <source>
        <dbReference type="ARBA" id="ARBA00023015"/>
    </source>
</evidence>
<dbReference type="AlphaFoldDB" id="A0A516PWA8"/>
<dbReference type="KEGG" id="mik:FOE78_04335"/>
<dbReference type="CDD" id="cd00090">
    <property type="entry name" value="HTH_ARSR"/>
    <property type="match status" value="1"/>
</dbReference>
<dbReference type="Gene3D" id="1.10.10.10">
    <property type="entry name" value="Winged helix-like DNA-binding domain superfamily/Winged helix DNA-binding domain"/>
    <property type="match status" value="1"/>
</dbReference>
<evidence type="ECO:0000259" key="4">
    <source>
        <dbReference type="PROSITE" id="PS50987"/>
    </source>
</evidence>
<dbReference type="NCBIfam" id="NF033788">
    <property type="entry name" value="HTH_metalloreg"/>
    <property type="match status" value="1"/>
</dbReference>
<gene>
    <name evidence="5" type="ORF">FOE78_04335</name>
</gene>
<keyword evidence="2" id="KW-0238">DNA-binding</keyword>
<dbReference type="PRINTS" id="PR00778">
    <property type="entry name" value="HTHARSR"/>
</dbReference>
<dbReference type="EMBL" id="CP041692">
    <property type="protein sequence ID" value="QDP95241.1"/>
    <property type="molecule type" value="Genomic_DNA"/>
</dbReference>
<dbReference type="InterPro" id="IPR036390">
    <property type="entry name" value="WH_DNA-bd_sf"/>
</dbReference>
<dbReference type="GO" id="GO:0003677">
    <property type="term" value="F:DNA binding"/>
    <property type="evidence" value="ECO:0007669"/>
    <property type="project" value="UniProtKB-KW"/>
</dbReference>
<dbReference type="OrthoDB" id="9815653at2"/>
<dbReference type="InterPro" id="IPR051081">
    <property type="entry name" value="HTH_MetalResp_TranReg"/>
</dbReference>
<dbReference type="PANTHER" id="PTHR33154:SF33">
    <property type="entry name" value="TRANSCRIPTIONAL REPRESSOR SDPR"/>
    <property type="match status" value="1"/>
</dbReference>
<dbReference type="PROSITE" id="PS50987">
    <property type="entry name" value="HTH_ARSR_2"/>
    <property type="match status" value="1"/>
</dbReference>